<dbReference type="PROSITE" id="PS50949">
    <property type="entry name" value="HTH_GNTR"/>
    <property type="match status" value="1"/>
</dbReference>
<evidence type="ECO:0000256" key="4">
    <source>
        <dbReference type="SAM" id="MobiDB-lite"/>
    </source>
</evidence>
<reference evidence="7" key="1">
    <citation type="submission" date="2016-10" db="EMBL/GenBank/DDBJ databases">
        <authorList>
            <person name="Varghese N."/>
            <person name="Submissions S."/>
        </authorList>
    </citation>
    <scope>NUCLEOTIDE SEQUENCE [LARGE SCALE GENOMIC DNA]</scope>
    <source>
        <strain evidence="7">NLAE-zl-G277</strain>
    </source>
</reference>
<keyword evidence="1" id="KW-0805">Transcription regulation</keyword>
<dbReference type="GO" id="GO:0003700">
    <property type="term" value="F:DNA-binding transcription factor activity"/>
    <property type="evidence" value="ECO:0007669"/>
    <property type="project" value="InterPro"/>
</dbReference>
<accession>A0A1I0CXB1</accession>
<dbReference type="EMBL" id="FOIM01000003">
    <property type="protein sequence ID" value="SET24073.1"/>
    <property type="molecule type" value="Genomic_DNA"/>
</dbReference>
<name>A0A1I0CXB1_9FIRM</name>
<gene>
    <name evidence="6" type="ORF">SAMN05216313_103205</name>
</gene>
<dbReference type="STRING" id="460384.SAMN05216313_103205"/>
<dbReference type="Proteomes" id="UP000198508">
    <property type="component" value="Unassembled WGS sequence"/>
</dbReference>
<dbReference type="CDD" id="cd07377">
    <property type="entry name" value="WHTH_GntR"/>
    <property type="match status" value="1"/>
</dbReference>
<dbReference type="SUPFAM" id="SSF46785">
    <property type="entry name" value="Winged helix' DNA-binding domain"/>
    <property type="match status" value="1"/>
</dbReference>
<evidence type="ECO:0000313" key="6">
    <source>
        <dbReference type="EMBL" id="SET24073.1"/>
    </source>
</evidence>
<evidence type="ECO:0000259" key="5">
    <source>
        <dbReference type="PROSITE" id="PS50949"/>
    </source>
</evidence>
<dbReference type="Gene3D" id="1.10.10.10">
    <property type="entry name" value="Winged helix-like DNA-binding domain superfamily/Winged helix DNA-binding domain"/>
    <property type="match status" value="1"/>
</dbReference>
<evidence type="ECO:0000256" key="2">
    <source>
        <dbReference type="ARBA" id="ARBA00023125"/>
    </source>
</evidence>
<dbReference type="InterPro" id="IPR036388">
    <property type="entry name" value="WH-like_DNA-bd_sf"/>
</dbReference>
<keyword evidence="3" id="KW-0804">Transcription</keyword>
<dbReference type="GeneID" id="93278463"/>
<dbReference type="InterPro" id="IPR000524">
    <property type="entry name" value="Tscrpt_reg_HTH_GntR"/>
</dbReference>
<evidence type="ECO:0000256" key="3">
    <source>
        <dbReference type="ARBA" id="ARBA00023163"/>
    </source>
</evidence>
<evidence type="ECO:0000313" key="7">
    <source>
        <dbReference type="Proteomes" id="UP000198508"/>
    </source>
</evidence>
<dbReference type="RefSeq" id="WP_092361129.1">
    <property type="nucleotide sequence ID" value="NZ_CABJCG010000001.1"/>
</dbReference>
<dbReference type="PANTHER" id="PTHR38445:SF9">
    <property type="entry name" value="HTH-TYPE TRANSCRIPTIONAL REPRESSOR YTRA"/>
    <property type="match status" value="1"/>
</dbReference>
<keyword evidence="7" id="KW-1185">Reference proteome</keyword>
<sequence>MITLDYRDRRPLYEQVIERFQDLMFKGVLVQDEKMPSVRSLATDLSINPNTIQRAYAELERQGFIYSIKGKGSFVADTGRMKTGRIQEWERSFDGLVEEAGQLGIGCETVVERVRRKYEKTGEPDGERGMSDDSSGKPDKTL</sequence>
<protein>
    <submittedName>
        <fullName evidence="6">GntR family transcriptional regulator</fullName>
    </submittedName>
</protein>
<dbReference type="Pfam" id="PF00392">
    <property type="entry name" value="GntR"/>
    <property type="match status" value="1"/>
</dbReference>
<dbReference type="AlphaFoldDB" id="A0A1I0CXB1"/>
<organism evidence="6 7">
    <name type="scientific">Enterocloster lavalensis</name>
    <dbReference type="NCBI Taxonomy" id="460384"/>
    <lineage>
        <taxon>Bacteria</taxon>
        <taxon>Bacillati</taxon>
        <taxon>Bacillota</taxon>
        <taxon>Clostridia</taxon>
        <taxon>Lachnospirales</taxon>
        <taxon>Lachnospiraceae</taxon>
        <taxon>Enterocloster</taxon>
    </lineage>
</organism>
<dbReference type="PANTHER" id="PTHR38445">
    <property type="entry name" value="HTH-TYPE TRANSCRIPTIONAL REPRESSOR YTRA"/>
    <property type="match status" value="1"/>
</dbReference>
<feature type="compositionally biased region" description="Basic and acidic residues" evidence="4">
    <location>
        <begin position="119"/>
        <end position="142"/>
    </location>
</feature>
<dbReference type="InterPro" id="IPR036390">
    <property type="entry name" value="WH_DNA-bd_sf"/>
</dbReference>
<dbReference type="GO" id="GO:0003677">
    <property type="term" value="F:DNA binding"/>
    <property type="evidence" value="ECO:0007669"/>
    <property type="project" value="UniProtKB-KW"/>
</dbReference>
<feature type="region of interest" description="Disordered" evidence="4">
    <location>
        <begin position="118"/>
        <end position="142"/>
    </location>
</feature>
<keyword evidence="2" id="KW-0238">DNA-binding</keyword>
<evidence type="ECO:0000256" key="1">
    <source>
        <dbReference type="ARBA" id="ARBA00023015"/>
    </source>
</evidence>
<feature type="domain" description="HTH gntR-type" evidence="5">
    <location>
        <begin position="10"/>
        <end position="78"/>
    </location>
</feature>
<dbReference type="SMART" id="SM00345">
    <property type="entry name" value="HTH_GNTR"/>
    <property type="match status" value="1"/>
</dbReference>
<proteinExistence type="predicted"/>